<feature type="active site" evidence="8">
    <location>
        <position position="183"/>
    </location>
</feature>
<protein>
    <recommendedName>
        <fullName evidence="15">Calpain-15</fullName>
    </recommendedName>
</protein>
<comment type="caution">
    <text evidence="13">The sequence shown here is derived from an EMBL/GenBank/DDBJ whole genome shotgun (WGS) entry which is preliminary data.</text>
</comment>
<keyword evidence="4 10" id="KW-0863">Zinc-finger</keyword>
<evidence type="ECO:0000256" key="6">
    <source>
        <dbReference type="ARBA" id="ARBA00022807"/>
    </source>
</evidence>
<dbReference type="InterPro" id="IPR001876">
    <property type="entry name" value="Znf_RanBP2"/>
</dbReference>
<evidence type="ECO:0000256" key="4">
    <source>
        <dbReference type="ARBA" id="ARBA00022771"/>
    </source>
</evidence>
<dbReference type="Proteomes" id="UP000801492">
    <property type="component" value="Unassembled WGS sequence"/>
</dbReference>
<accession>A0A8K0CXN8</accession>
<organism evidence="13 14">
    <name type="scientific">Ignelater luminosus</name>
    <name type="common">Cucubano</name>
    <name type="synonym">Pyrophorus luminosus</name>
    <dbReference type="NCBI Taxonomy" id="2038154"/>
    <lineage>
        <taxon>Eukaryota</taxon>
        <taxon>Metazoa</taxon>
        <taxon>Ecdysozoa</taxon>
        <taxon>Arthropoda</taxon>
        <taxon>Hexapoda</taxon>
        <taxon>Insecta</taxon>
        <taxon>Pterygota</taxon>
        <taxon>Neoptera</taxon>
        <taxon>Endopterygota</taxon>
        <taxon>Coleoptera</taxon>
        <taxon>Polyphaga</taxon>
        <taxon>Elateriformia</taxon>
        <taxon>Elateroidea</taxon>
        <taxon>Elateridae</taxon>
        <taxon>Agrypninae</taxon>
        <taxon>Pyrophorini</taxon>
        <taxon>Ignelater</taxon>
    </lineage>
</organism>
<evidence type="ECO:0000259" key="12">
    <source>
        <dbReference type="PROSITE" id="PS50203"/>
    </source>
</evidence>
<dbReference type="InterPro" id="IPR001300">
    <property type="entry name" value="Peptidase_C2_calpain_cat"/>
</dbReference>
<evidence type="ECO:0000256" key="2">
    <source>
        <dbReference type="ARBA" id="ARBA00022670"/>
    </source>
</evidence>
<evidence type="ECO:0000256" key="5">
    <source>
        <dbReference type="ARBA" id="ARBA00022801"/>
    </source>
</evidence>
<feature type="domain" description="Calpain catalytic" evidence="12">
    <location>
        <begin position="119"/>
        <end position="420"/>
    </location>
</feature>
<evidence type="ECO:0000256" key="3">
    <source>
        <dbReference type="ARBA" id="ARBA00022723"/>
    </source>
</evidence>
<proteinExistence type="inferred from homology"/>
<evidence type="ECO:0000256" key="10">
    <source>
        <dbReference type="PROSITE-ProRule" id="PRU00322"/>
    </source>
</evidence>
<evidence type="ECO:0000256" key="1">
    <source>
        <dbReference type="ARBA" id="ARBA00007623"/>
    </source>
</evidence>
<evidence type="ECO:0008006" key="15">
    <source>
        <dbReference type="Google" id="ProtNLM"/>
    </source>
</evidence>
<keyword evidence="3" id="KW-0479">Metal-binding</keyword>
<sequence>MLSHRLSNEKKKAEGKDYQFWICPKCGEFNLHDEKTCRVCITPQDDSTTLPKIKKNTENQNGRNGTPWECAVCNRKNYETTVVCDMCCANEKPKRLSQEERLDLSWKYAVSRCKLTHQSFVDEDFPAEYDSLYYSPEDHEAEDTRWLRLCSLKLHGPRNNSPWVLFRHPLKPADVIQGVIGDCWLISALSVLALQHEHIIKRLFITFQVCEEGAYQIRLCKDGKWTSIMVDDRVPCDRDGYPYYAEALKNQMWVPLIEKAVAKLYGCYEALDAGYLIEGLNILTGVPCTTVSVFLDDKDRNESKLNSIWSKLLEYRNKRYPMLASCGSNYIDMNHAEAAEKGLETLHCYCVLEVRKIRQQRLIKLLDPRGVTDWKGAWTKTYILDLYMQSELLLNGCSELWIKLEDLTKYFSAVGVCKLRNEWFEETVSGKYPTYEDQTPSFISFVVEETTQIEFVLYQESLRMLPESERRQMDLFLVIFERKGSSYELFDYSEYRSTNLFICHEQTFQSGKYLVIPLSFNHWHSSHIKEPKYNLAFHSSRQIITRHIKLPLTLRDVLIPVAKKYGDVQDFLPRLRFYYFKKLFAGGLMMVENRYNEWAHFKCIAQESCCNITSSRGNTLDTSDSIPPNHGQIVAIYTKLKHEKSYAFYHKKYCRIVRHPELSDWGDEENSLN</sequence>
<dbReference type="PROSITE" id="PS00139">
    <property type="entry name" value="THIOL_PROTEASE_CYS"/>
    <property type="match status" value="1"/>
</dbReference>
<evidence type="ECO:0000313" key="14">
    <source>
        <dbReference type="Proteomes" id="UP000801492"/>
    </source>
</evidence>
<dbReference type="PROSITE" id="PS01358">
    <property type="entry name" value="ZF_RANBP2_1"/>
    <property type="match status" value="2"/>
</dbReference>
<evidence type="ECO:0000256" key="9">
    <source>
        <dbReference type="PROSITE-ProRule" id="PRU00239"/>
    </source>
</evidence>
<dbReference type="InterPro" id="IPR038765">
    <property type="entry name" value="Papain-like_cys_pep_sf"/>
</dbReference>
<feature type="non-terminal residue" evidence="13">
    <location>
        <position position="1"/>
    </location>
</feature>
<dbReference type="InterPro" id="IPR022684">
    <property type="entry name" value="Calpain_cysteine_protease"/>
</dbReference>
<dbReference type="SMART" id="SM00230">
    <property type="entry name" value="CysPc"/>
    <property type="match status" value="1"/>
</dbReference>
<comment type="caution">
    <text evidence="9">Lacks conserved residue(s) required for the propagation of feature annotation.</text>
</comment>
<name>A0A8K0CXN8_IGNLU</name>
<dbReference type="GO" id="GO:0004198">
    <property type="term" value="F:calcium-dependent cysteine-type endopeptidase activity"/>
    <property type="evidence" value="ECO:0007669"/>
    <property type="project" value="InterPro"/>
</dbReference>
<dbReference type="EMBL" id="VTPC01005869">
    <property type="protein sequence ID" value="KAF2895494.1"/>
    <property type="molecule type" value="Genomic_DNA"/>
</dbReference>
<dbReference type="PANTHER" id="PTHR10183:SF382">
    <property type="entry name" value="CALPAIN-15"/>
    <property type="match status" value="1"/>
</dbReference>
<keyword evidence="14" id="KW-1185">Reference proteome</keyword>
<dbReference type="Pfam" id="PF00648">
    <property type="entry name" value="Peptidase_C2"/>
    <property type="match status" value="1"/>
</dbReference>
<dbReference type="PANTHER" id="PTHR10183">
    <property type="entry name" value="CALPAIN"/>
    <property type="match status" value="1"/>
</dbReference>
<evidence type="ECO:0000259" key="11">
    <source>
        <dbReference type="PROSITE" id="PS50199"/>
    </source>
</evidence>
<dbReference type="InterPro" id="IPR000169">
    <property type="entry name" value="Pept_cys_AS"/>
</dbReference>
<dbReference type="AlphaFoldDB" id="A0A8K0CXN8"/>
<dbReference type="Gene3D" id="3.90.70.10">
    <property type="entry name" value="Cysteine proteinases"/>
    <property type="match status" value="1"/>
</dbReference>
<dbReference type="PROSITE" id="PS50199">
    <property type="entry name" value="ZF_RANBP2_2"/>
    <property type="match status" value="1"/>
</dbReference>
<dbReference type="GO" id="GO:0005737">
    <property type="term" value="C:cytoplasm"/>
    <property type="evidence" value="ECO:0007669"/>
    <property type="project" value="TreeGrafter"/>
</dbReference>
<keyword evidence="6" id="KW-0788">Thiol protease</keyword>
<dbReference type="SUPFAM" id="SSF54001">
    <property type="entry name" value="Cysteine proteinases"/>
    <property type="match status" value="1"/>
</dbReference>
<evidence type="ECO:0000256" key="8">
    <source>
        <dbReference type="PIRSR" id="PIRSR622684-1"/>
    </source>
</evidence>
<keyword evidence="2" id="KW-0645">Protease</keyword>
<keyword evidence="5" id="KW-0378">Hydrolase</keyword>
<dbReference type="CDD" id="cd00044">
    <property type="entry name" value="CysPc"/>
    <property type="match status" value="1"/>
</dbReference>
<dbReference type="GO" id="GO:0006508">
    <property type="term" value="P:proteolysis"/>
    <property type="evidence" value="ECO:0007669"/>
    <property type="project" value="UniProtKB-KW"/>
</dbReference>
<comment type="similarity">
    <text evidence="1">Belongs to the peptidase C2 family.</text>
</comment>
<reference evidence="13" key="1">
    <citation type="submission" date="2019-08" db="EMBL/GenBank/DDBJ databases">
        <title>The genome of the North American firefly Photinus pyralis.</title>
        <authorList>
            <consortium name="Photinus pyralis genome working group"/>
            <person name="Fallon T.R."/>
            <person name="Sander Lower S.E."/>
            <person name="Weng J.-K."/>
        </authorList>
    </citation>
    <scope>NUCLEOTIDE SEQUENCE</scope>
    <source>
        <strain evidence="13">TRF0915ILg1</strain>
        <tissue evidence="13">Whole body</tissue>
    </source>
</reference>
<gene>
    <name evidence="13" type="ORF">ILUMI_10681</name>
</gene>
<feature type="active site" evidence="8">
    <location>
        <position position="347"/>
    </location>
</feature>
<feature type="domain" description="RanBP2-type" evidence="11">
    <location>
        <begin position="63"/>
        <end position="93"/>
    </location>
</feature>
<dbReference type="GO" id="GO:0008270">
    <property type="term" value="F:zinc ion binding"/>
    <property type="evidence" value="ECO:0007669"/>
    <property type="project" value="UniProtKB-KW"/>
</dbReference>
<dbReference type="PROSITE" id="PS50203">
    <property type="entry name" value="CALPAIN_CAT"/>
    <property type="match status" value="1"/>
</dbReference>
<evidence type="ECO:0000256" key="7">
    <source>
        <dbReference type="ARBA" id="ARBA00022833"/>
    </source>
</evidence>
<keyword evidence="7" id="KW-0862">Zinc</keyword>
<dbReference type="OrthoDB" id="424753at2759"/>
<dbReference type="PRINTS" id="PR00704">
    <property type="entry name" value="CALPAIN"/>
</dbReference>
<evidence type="ECO:0000313" key="13">
    <source>
        <dbReference type="EMBL" id="KAF2895494.1"/>
    </source>
</evidence>